<reference evidence="2 3" key="1">
    <citation type="submission" date="2018-06" db="EMBL/GenBank/DDBJ databases">
        <title>Genomic Encyclopedia of Archaeal and Bacterial Type Strains, Phase II (KMG-II): from individual species to whole genera.</title>
        <authorList>
            <person name="Goeker M."/>
        </authorList>
    </citation>
    <scope>NUCLEOTIDE SEQUENCE [LARGE SCALE GENOMIC DNA]</scope>
    <source>
        <strain evidence="2 3">DSM 13087</strain>
    </source>
</reference>
<comment type="caution">
    <text evidence="2">The sequence shown here is derived from an EMBL/GenBank/DDBJ whole genome shotgun (WGS) entry which is preliminary data.</text>
</comment>
<dbReference type="InterPro" id="IPR003959">
    <property type="entry name" value="ATPase_AAA_core"/>
</dbReference>
<dbReference type="InterPro" id="IPR027417">
    <property type="entry name" value="P-loop_NTPase"/>
</dbReference>
<dbReference type="RefSeq" id="WP_111361513.1">
    <property type="nucleotide sequence ID" value="NZ_QKZQ01000040.1"/>
</dbReference>
<gene>
    <name evidence="2" type="ORF">LY56_03554</name>
</gene>
<organism evidence="2 3">
    <name type="scientific">Roseinatronobacter thiooxidans</name>
    <dbReference type="NCBI Taxonomy" id="121821"/>
    <lineage>
        <taxon>Bacteria</taxon>
        <taxon>Pseudomonadati</taxon>
        <taxon>Pseudomonadota</taxon>
        <taxon>Alphaproteobacteria</taxon>
        <taxon>Rhodobacterales</taxon>
        <taxon>Paracoccaceae</taxon>
        <taxon>Roseinatronobacter</taxon>
    </lineage>
</organism>
<dbReference type="SUPFAM" id="SSF52540">
    <property type="entry name" value="P-loop containing nucleoside triphosphate hydrolases"/>
    <property type="match status" value="1"/>
</dbReference>
<dbReference type="AlphaFoldDB" id="A0A2W7PIT7"/>
<dbReference type="EMBL" id="QKZQ01000040">
    <property type="protein sequence ID" value="PZX36184.1"/>
    <property type="molecule type" value="Genomic_DNA"/>
</dbReference>
<evidence type="ECO:0000313" key="2">
    <source>
        <dbReference type="EMBL" id="PZX36184.1"/>
    </source>
</evidence>
<protein>
    <recommendedName>
        <fullName evidence="1">ATPase AAA-type core domain-containing protein</fullName>
    </recommendedName>
</protein>
<dbReference type="Gene3D" id="3.40.50.300">
    <property type="entry name" value="P-loop containing nucleotide triphosphate hydrolases"/>
    <property type="match status" value="1"/>
</dbReference>
<keyword evidence="3" id="KW-1185">Reference proteome</keyword>
<dbReference type="Proteomes" id="UP000249364">
    <property type="component" value="Unassembled WGS sequence"/>
</dbReference>
<accession>A0A2W7PIT7</accession>
<dbReference type="PANTHER" id="PTHR40396">
    <property type="entry name" value="ATPASE-LIKE PROTEIN"/>
    <property type="match status" value="1"/>
</dbReference>
<dbReference type="PANTHER" id="PTHR40396:SF1">
    <property type="entry name" value="ATPASE AAA-TYPE CORE DOMAIN-CONTAINING PROTEIN"/>
    <property type="match status" value="1"/>
</dbReference>
<feature type="domain" description="ATPase AAA-type core" evidence="1">
    <location>
        <begin position="49"/>
        <end position="93"/>
    </location>
</feature>
<evidence type="ECO:0000259" key="1">
    <source>
        <dbReference type="Pfam" id="PF13304"/>
    </source>
</evidence>
<dbReference type="OrthoDB" id="9809324at2"/>
<dbReference type="Pfam" id="PF13304">
    <property type="entry name" value="AAA_21"/>
    <property type="match status" value="2"/>
</dbReference>
<evidence type="ECO:0000313" key="3">
    <source>
        <dbReference type="Proteomes" id="UP000249364"/>
    </source>
</evidence>
<dbReference type="GO" id="GO:0005524">
    <property type="term" value="F:ATP binding"/>
    <property type="evidence" value="ECO:0007669"/>
    <property type="project" value="InterPro"/>
</dbReference>
<dbReference type="GO" id="GO:0016887">
    <property type="term" value="F:ATP hydrolysis activity"/>
    <property type="evidence" value="ECO:0007669"/>
    <property type="project" value="InterPro"/>
</dbReference>
<sequence length="403" mass="44631">MIYKLEIENFYSVRDRQVIDLTVGRRVPEEPGRLVQLHTGSEDRAPRVIAIYGANASGKSNVLRTIAFLSWFVQYSFEHKARTLLPYQKFLTAEQEAAPTRLSITFAGLEDPLKEGTTATCPYVYTVELSPRSGNGDMVLSESLHYRPRDAARMVRVFERNAAGHVKAAAWVGLGRELSVLENILRPDASVISTLGQLNNQLALSFMQSANAIDTNILLTRFEQNDLDLLTGYARSPELLNALNRDIRRIDLGVDEIQILAENGAPVASFTHAGLDRPIRMPFESHGTQQFVRIYPTIYRALALGGVAAIDELDVAIHPSVLPEILRWFSDPDRNPHGAQLWMSSHAVSLLDGLLKEEVLICEKGTDGASEIYGLGDIKGIRRDENFLQNYVGGVYGGVPSIG</sequence>
<feature type="domain" description="ATPase AAA-type core" evidence="1">
    <location>
        <begin position="231"/>
        <end position="352"/>
    </location>
</feature>
<proteinExistence type="predicted"/>
<name>A0A2W7PIT7_9RHOB</name>